<dbReference type="Pfam" id="PF04055">
    <property type="entry name" value="Radical_SAM"/>
    <property type="match status" value="1"/>
</dbReference>
<dbReference type="OrthoDB" id="9805215at2"/>
<keyword evidence="3 11" id="KW-0808">Transferase</keyword>
<dbReference type="Gene3D" id="3.40.50.12160">
    <property type="entry name" value="Methylthiotransferase, N-terminal domain"/>
    <property type="match status" value="1"/>
</dbReference>
<evidence type="ECO:0000256" key="1">
    <source>
        <dbReference type="ARBA" id="ARBA00001966"/>
    </source>
</evidence>
<reference evidence="12" key="1">
    <citation type="submission" date="2015-09" db="EMBL/GenBank/DDBJ databases">
        <authorList>
            <person name="Rodrigo-Torres L."/>
            <person name="Arahal D.R."/>
        </authorList>
    </citation>
    <scope>NUCLEOTIDE SEQUENCE [LARGE SCALE GENOMIC DNA]</scope>
    <source>
        <strain evidence="12">CECT 5091</strain>
    </source>
</reference>
<dbReference type="SFLD" id="SFLDS00029">
    <property type="entry name" value="Radical_SAM"/>
    <property type="match status" value="1"/>
</dbReference>
<evidence type="ECO:0000313" key="11">
    <source>
        <dbReference type="EMBL" id="CUK08324.1"/>
    </source>
</evidence>
<evidence type="ECO:0000256" key="6">
    <source>
        <dbReference type="ARBA" id="ARBA00023004"/>
    </source>
</evidence>
<keyword evidence="7" id="KW-0411">Iron-sulfur</keyword>
<evidence type="ECO:0000259" key="9">
    <source>
        <dbReference type="PROSITE" id="PS51449"/>
    </source>
</evidence>
<keyword evidence="2" id="KW-0004">4Fe-4S</keyword>
<keyword evidence="5" id="KW-0479">Metal-binding</keyword>
<proteinExistence type="predicted"/>
<dbReference type="NCBIfam" id="TIGR01579">
    <property type="entry name" value="MiaB-like-C"/>
    <property type="match status" value="1"/>
</dbReference>
<evidence type="ECO:0000256" key="8">
    <source>
        <dbReference type="SAM" id="Coils"/>
    </source>
</evidence>
<sequence>MSAPKFTTLGCRLNAYETEAMKELSQQAGLTDAVVVNTCAVTAEAVRKARQEIRKLRRENPNARLIVTGCAAQTEPETFSRMEEVDAVIGNTEKMQPNTWKGMAADFIGETEAVQVDDIMSVTETAGHLIDGFGTRSRAYVQVQNGCDHRCTFCIIPYGRGNSRSVPAGVVVDQIKRLVDRGYNEVVLTGVDLTSWGADLPAEPRLGDLVMRILKLVPDLPRLRISSIDSIEVDENLMQAIATEPRLMPHLHLSLQHGDDLILKRMKRRHLRDDAIRFTEEARKLRPEMTFGADIIAGFPTETEAHFENSLKLVTDCDLTWLHVFPYSKRDGTPAARIPQQINGIIIKDRAARLRAAGEAQVAKHLTAQIGKTHHILMENPHMGRTEQFTEVSFAKPHTEGKIVQAVIVSSAKTQLLA</sequence>
<evidence type="ECO:0000256" key="5">
    <source>
        <dbReference type="ARBA" id="ARBA00022723"/>
    </source>
</evidence>
<evidence type="ECO:0000256" key="3">
    <source>
        <dbReference type="ARBA" id="ARBA00022679"/>
    </source>
</evidence>
<accession>A0A0P1IUL0</accession>
<dbReference type="SFLD" id="SFLDG01061">
    <property type="entry name" value="methylthiotransferase"/>
    <property type="match status" value="1"/>
</dbReference>
<dbReference type="PROSITE" id="PS51918">
    <property type="entry name" value="RADICAL_SAM"/>
    <property type="match status" value="1"/>
</dbReference>
<dbReference type="SMART" id="SM00729">
    <property type="entry name" value="Elp3"/>
    <property type="match status" value="1"/>
</dbReference>
<dbReference type="AlphaFoldDB" id="A0A0P1IUL0"/>
<feature type="coiled-coil region" evidence="8">
    <location>
        <begin position="39"/>
        <end position="66"/>
    </location>
</feature>
<keyword evidence="6" id="KW-0408">Iron</keyword>
<evidence type="ECO:0000256" key="7">
    <source>
        <dbReference type="ARBA" id="ARBA00023014"/>
    </source>
</evidence>
<evidence type="ECO:0000313" key="12">
    <source>
        <dbReference type="Proteomes" id="UP000051260"/>
    </source>
</evidence>
<dbReference type="SFLD" id="SFLDG01082">
    <property type="entry name" value="B12-binding_domain_containing"/>
    <property type="match status" value="1"/>
</dbReference>
<dbReference type="EMBL" id="CYUD01000009">
    <property type="protein sequence ID" value="CUK08324.1"/>
    <property type="molecule type" value="Genomic_DNA"/>
</dbReference>
<dbReference type="GO" id="GO:0051539">
    <property type="term" value="F:4 iron, 4 sulfur cluster binding"/>
    <property type="evidence" value="ECO:0007669"/>
    <property type="project" value="UniProtKB-KW"/>
</dbReference>
<name>A0A0P1IUL0_9RHOB</name>
<dbReference type="RefSeq" id="WP_058282729.1">
    <property type="nucleotide sequence ID" value="NZ_CYUD01000009.1"/>
</dbReference>
<dbReference type="InterPro" id="IPR007197">
    <property type="entry name" value="rSAM"/>
</dbReference>
<comment type="cofactor">
    <cofactor evidence="1">
        <name>[4Fe-4S] cluster</name>
        <dbReference type="ChEBI" id="CHEBI:49883"/>
    </cofactor>
</comment>
<dbReference type="PROSITE" id="PS01278">
    <property type="entry name" value="MTTASE_RADICAL"/>
    <property type="match status" value="1"/>
</dbReference>
<dbReference type="Pfam" id="PF00919">
    <property type="entry name" value="UPF0004"/>
    <property type="match status" value="1"/>
</dbReference>
<keyword evidence="4" id="KW-0949">S-adenosyl-L-methionine</keyword>
<keyword evidence="12" id="KW-1185">Reference proteome</keyword>
<dbReference type="PANTHER" id="PTHR11918">
    <property type="entry name" value="RADICAL SAM PROTEINS"/>
    <property type="match status" value="1"/>
</dbReference>
<keyword evidence="8" id="KW-0175">Coiled coil</keyword>
<protein>
    <submittedName>
        <fullName evidence="11">Threonylcarbamoyladenosine tRNA methylthiotransferase MtaB</fullName>
        <ecNumber evidence="11">2.-.-.-</ecNumber>
    </submittedName>
</protein>
<evidence type="ECO:0000259" key="10">
    <source>
        <dbReference type="PROSITE" id="PS51918"/>
    </source>
</evidence>
<dbReference type="CDD" id="cd01335">
    <property type="entry name" value="Radical_SAM"/>
    <property type="match status" value="1"/>
</dbReference>
<dbReference type="STRING" id="1715692.RUE5091_03066"/>
<dbReference type="InterPro" id="IPR006638">
    <property type="entry name" value="Elp3/MiaA/NifB-like_rSAM"/>
</dbReference>
<dbReference type="InterPro" id="IPR013848">
    <property type="entry name" value="Methylthiotransferase_N"/>
</dbReference>
<dbReference type="InterPro" id="IPR005839">
    <property type="entry name" value="Methylthiotransferase"/>
</dbReference>
<dbReference type="NCBIfam" id="TIGR00089">
    <property type="entry name" value="MiaB/RimO family radical SAM methylthiotransferase"/>
    <property type="match status" value="1"/>
</dbReference>
<dbReference type="Proteomes" id="UP000051260">
    <property type="component" value="Unassembled WGS sequence"/>
</dbReference>
<dbReference type="PANTHER" id="PTHR11918:SF45">
    <property type="entry name" value="THREONYLCARBAMOYLADENOSINE TRNA METHYLTHIOTRANSFERASE"/>
    <property type="match status" value="1"/>
</dbReference>
<dbReference type="InterPro" id="IPR023404">
    <property type="entry name" value="rSAM_horseshoe"/>
</dbReference>
<dbReference type="EC" id="2.-.-.-" evidence="11"/>
<dbReference type="Gene3D" id="3.80.30.20">
    <property type="entry name" value="tm_1862 like domain"/>
    <property type="match status" value="1"/>
</dbReference>
<dbReference type="InterPro" id="IPR058240">
    <property type="entry name" value="rSAM_sf"/>
</dbReference>
<dbReference type="SUPFAM" id="SSF102114">
    <property type="entry name" value="Radical SAM enzymes"/>
    <property type="match status" value="1"/>
</dbReference>
<organism evidence="11 12">
    <name type="scientific">Ruegeria denitrificans</name>
    <dbReference type="NCBI Taxonomy" id="1715692"/>
    <lineage>
        <taxon>Bacteria</taxon>
        <taxon>Pseudomonadati</taxon>
        <taxon>Pseudomonadota</taxon>
        <taxon>Alphaproteobacteria</taxon>
        <taxon>Rhodobacterales</taxon>
        <taxon>Roseobacteraceae</taxon>
        <taxon>Ruegeria</taxon>
    </lineage>
</organism>
<dbReference type="InterPro" id="IPR006467">
    <property type="entry name" value="MiaB-like_bact"/>
</dbReference>
<feature type="domain" description="Radical SAM core" evidence="10">
    <location>
        <begin position="133"/>
        <end position="364"/>
    </location>
</feature>
<gene>
    <name evidence="11" type="primary">mtaB</name>
    <name evidence="11" type="ORF">RUE5091_03066</name>
</gene>
<dbReference type="InterPro" id="IPR020612">
    <property type="entry name" value="Methylthiotransferase_CS"/>
</dbReference>
<dbReference type="GO" id="GO:0035598">
    <property type="term" value="F:tRNA (N(6)-L-threonylcarbamoyladenosine(37)-C(2))-methylthiotransferase activity"/>
    <property type="evidence" value="ECO:0007669"/>
    <property type="project" value="TreeGrafter"/>
</dbReference>
<dbReference type="GO" id="GO:0046872">
    <property type="term" value="F:metal ion binding"/>
    <property type="evidence" value="ECO:0007669"/>
    <property type="project" value="UniProtKB-KW"/>
</dbReference>
<dbReference type="PROSITE" id="PS51449">
    <property type="entry name" value="MTTASE_N"/>
    <property type="match status" value="1"/>
</dbReference>
<dbReference type="InterPro" id="IPR038135">
    <property type="entry name" value="Methylthiotransferase_N_sf"/>
</dbReference>
<evidence type="ECO:0000256" key="4">
    <source>
        <dbReference type="ARBA" id="ARBA00022691"/>
    </source>
</evidence>
<evidence type="ECO:0000256" key="2">
    <source>
        <dbReference type="ARBA" id="ARBA00022485"/>
    </source>
</evidence>
<feature type="domain" description="MTTase N-terminal" evidence="9">
    <location>
        <begin position="2"/>
        <end position="105"/>
    </location>
</feature>